<gene>
    <name evidence="2" type="ORF">GAB14E_1390</name>
</gene>
<dbReference type="SUPFAM" id="SSF53474">
    <property type="entry name" value="alpha/beta-Hydrolases"/>
    <property type="match status" value="1"/>
</dbReference>
<comment type="caution">
    <text evidence="2">The sequence shown here is derived from an EMBL/GenBank/DDBJ whole genome shotgun (WGS) entry which is preliminary data.</text>
</comment>
<protein>
    <submittedName>
        <fullName evidence="2">Lipase class 3</fullName>
    </submittedName>
</protein>
<dbReference type="CDD" id="cd00519">
    <property type="entry name" value="Lipase_3"/>
    <property type="match status" value="1"/>
</dbReference>
<dbReference type="PANTHER" id="PTHR45856">
    <property type="entry name" value="ALPHA/BETA-HYDROLASES SUPERFAMILY PROTEIN"/>
    <property type="match status" value="1"/>
</dbReference>
<dbReference type="InterPro" id="IPR051218">
    <property type="entry name" value="Sec_MonoDiacylglyc_Lipase"/>
</dbReference>
<proteinExistence type="predicted"/>
<dbReference type="Gene3D" id="3.40.50.1820">
    <property type="entry name" value="alpha/beta hydrolase"/>
    <property type="match status" value="1"/>
</dbReference>
<accession>A0A099L431</accession>
<dbReference type="PANTHER" id="PTHR45856:SF24">
    <property type="entry name" value="FUNGAL LIPASE-LIKE DOMAIN-CONTAINING PROTEIN"/>
    <property type="match status" value="1"/>
</dbReference>
<dbReference type="GO" id="GO:0006629">
    <property type="term" value="P:lipid metabolic process"/>
    <property type="evidence" value="ECO:0007669"/>
    <property type="project" value="InterPro"/>
</dbReference>
<dbReference type="EMBL" id="JQEC01000004">
    <property type="protein sequence ID" value="KGJ96922.1"/>
    <property type="molecule type" value="Genomic_DNA"/>
</dbReference>
<organism evidence="2 3">
    <name type="scientific">Colwellia psychrerythraea</name>
    <name type="common">Vibrio psychroerythus</name>
    <dbReference type="NCBI Taxonomy" id="28229"/>
    <lineage>
        <taxon>Bacteria</taxon>
        <taxon>Pseudomonadati</taxon>
        <taxon>Pseudomonadota</taxon>
        <taxon>Gammaproteobacteria</taxon>
        <taxon>Alteromonadales</taxon>
        <taxon>Colwelliaceae</taxon>
        <taxon>Colwellia</taxon>
    </lineage>
</organism>
<dbReference type="InterPro" id="IPR029058">
    <property type="entry name" value="AB_hydrolase_fold"/>
</dbReference>
<dbReference type="OrthoDB" id="5522031at2"/>
<evidence type="ECO:0000313" key="2">
    <source>
        <dbReference type="EMBL" id="KGJ96922.1"/>
    </source>
</evidence>
<dbReference type="Pfam" id="PF01764">
    <property type="entry name" value="Lipase_3"/>
    <property type="match status" value="1"/>
</dbReference>
<name>A0A099L431_COLPS</name>
<sequence length="387" mass="42395">MSNELKPELAASVADKVYAVNSGDSITYKAFLANKIFSSITDSKVTLNATVGGKLLLSAKDGFGICSMGGKGYEDDLFLIFRGTTTANNKADFVTDGNIGLTRSGTGHMVHVGFNDTFNSMLPQIKSFLAKNKVTGTVHCIGHSLGGAVASLAADWLKKKAGKSVKLYTFGAPRVGTYFFAKSTTENLNLANIHRVYHQTDPVPMVALFPFMQAPYNSSGHFLPSAELVFSGAAHKMGKYLESVNNKSWRALNSVPDEPYDVEWAIEQWLNSKRYTSADSATFLRWAESALIYVLKKIGISIVSALQGAVMGVATLADKLAYILSKGIDLADNISYWVIRFMRRIMQALGMKVAKSKDELTRSIIRTALLRLTRKNYDNAQRAIRKL</sequence>
<dbReference type="RefSeq" id="WP_052093429.1">
    <property type="nucleotide sequence ID" value="NZ_JQEC01000004.1"/>
</dbReference>
<evidence type="ECO:0000259" key="1">
    <source>
        <dbReference type="Pfam" id="PF01764"/>
    </source>
</evidence>
<feature type="domain" description="Fungal lipase-type" evidence="1">
    <location>
        <begin position="79"/>
        <end position="208"/>
    </location>
</feature>
<dbReference type="PATRIC" id="fig|28229.3.peg.549"/>
<evidence type="ECO:0000313" key="3">
    <source>
        <dbReference type="Proteomes" id="UP000029868"/>
    </source>
</evidence>
<dbReference type="InterPro" id="IPR002921">
    <property type="entry name" value="Fungal_lipase-type"/>
</dbReference>
<dbReference type="AlphaFoldDB" id="A0A099L431"/>
<reference evidence="2 3" key="1">
    <citation type="submission" date="2014-08" db="EMBL/GenBank/DDBJ databases">
        <title>Genomic and Phenotypic Diversity of Colwellia psychrerythraea strains from Disparate Marine Basins.</title>
        <authorList>
            <person name="Techtmann S.M."/>
            <person name="Stelling S.C."/>
            <person name="Utturkar S.M."/>
            <person name="Alshibli N."/>
            <person name="Harris A."/>
            <person name="Brown S.D."/>
            <person name="Hazen T.C."/>
        </authorList>
    </citation>
    <scope>NUCLEOTIDE SEQUENCE [LARGE SCALE GENOMIC DNA]</scope>
    <source>
        <strain evidence="2 3">GAB14E</strain>
    </source>
</reference>
<dbReference type="Proteomes" id="UP000029868">
    <property type="component" value="Unassembled WGS sequence"/>
</dbReference>